<reference evidence="1 2" key="1">
    <citation type="submission" date="2020-08" db="EMBL/GenBank/DDBJ databases">
        <title>Genomic Encyclopedia of Type Strains, Phase III (KMG-III): the genomes of soil and plant-associated and newly described type strains.</title>
        <authorList>
            <person name="Whitman W."/>
        </authorList>
    </citation>
    <scope>NUCLEOTIDE SEQUENCE [LARGE SCALE GENOMIC DNA]</scope>
    <source>
        <strain evidence="1 2">CECT 7744</strain>
    </source>
</reference>
<protein>
    <submittedName>
        <fullName evidence="1">Uncharacterized protein</fullName>
    </submittedName>
</protein>
<evidence type="ECO:0000313" key="2">
    <source>
        <dbReference type="Proteomes" id="UP000518892"/>
    </source>
</evidence>
<sequence length="32" mass="3636">MLMKLSLTSLVTVVHKLLRKGLLFSYCLARSL</sequence>
<gene>
    <name evidence="1" type="ORF">FHR97_003376</name>
</gene>
<proteinExistence type="predicted"/>
<dbReference type="EMBL" id="JACHXR010000013">
    <property type="protein sequence ID" value="MBB3232507.1"/>
    <property type="molecule type" value="Genomic_DNA"/>
</dbReference>
<organism evidence="1 2">
    <name type="scientific">Halomonas stenophila</name>
    <dbReference type="NCBI Taxonomy" id="795312"/>
    <lineage>
        <taxon>Bacteria</taxon>
        <taxon>Pseudomonadati</taxon>
        <taxon>Pseudomonadota</taxon>
        <taxon>Gammaproteobacteria</taxon>
        <taxon>Oceanospirillales</taxon>
        <taxon>Halomonadaceae</taxon>
        <taxon>Halomonas</taxon>
    </lineage>
</organism>
<accession>A0A7W5EWZ0</accession>
<dbReference type="Proteomes" id="UP000518892">
    <property type="component" value="Unassembled WGS sequence"/>
</dbReference>
<name>A0A7W5EWZ0_9GAMM</name>
<dbReference type="AlphaFoldDB" id="A0A7W5EWZ0"/>
<keyword evidence="2" id="KW-1185">Reference proteome</keyword>
<comment type="caution">
    <text evidence="1">The sequence shown here is derived from an EMBL/GenBank/DDBJ whole genome shotgun (WGS) entry which is preliminary data.</text>
</comment>
<evidence type="ECO:0000313" key="1">
    <source>
        <dbReference type="EMBL" id="MBB3232507.1"/>
    </source>
</evidence>